<keyword evidence="8" id="KW-1278">Translocase</keyword>
<dbReference type="EC" id="7.1.1.2" evidence="2 16"/>
<dbReference type="GO" id="GO:0003954">
    <property type="term" value="F:NADH dehydrogenase activity"/>
    <property type="evidence" value="ECO:0007669"/>
    <property type="project" value="TreeGrafter"/>
</dbReference>
<keyword evidence="6 16" id="KW-0812">Transmembrane</keyword>
<gene>
    <name evidence="20" type="primary">ND5</name>
</gene>
<feature type="domain" description="NADH-Ubiquinone oxidoreductase (complex I) chain 5 N-terminal" evidence="18">
    <location>
        <begin position="61"/>
        <end position="110"/>
    </location>
</feature>
<feature type="transmembrane region" description="Helical" evidence="16">
    <location>
        <begin position="399"/>
        <end position="420"/>
    </location>
</feature>
<evidence type="ECO:0000256" key="5">
    <source>
        <dbReference type="ARBA" id="ARBA00022660"/>
    </source>
</evidence>
<dbReference type="PANTHER" id="PTHR42829:SF2">
    <property type="entry name" value="NADH-UBIQUINONE OXIDOREDUCTASE CHAIN 5"/>
    <property type="match status" value="1"/>
</dbReference>
<evidence type="ECO:0000313" key="20">
    <source>
        <dbReference type="EMBL" id="BAH86207.1"/>
    </source>
</evidence>
<keyword evidence="7" id="KW-0999">Mitochondrion inner membrane</keyword>
<evidence type="ECO:0000256" key="2">
    <source>
        <dbReference type="ARBA" id="ARBA00012944"/>
    </source>
</evidence>
<comment type="subcellular location">
    <subcellularLocation>
        <location evidence="1">Mitochondrion inner membrane</location>
        <topology evidence="1">Multi-pass membrane protein</topology>
    </subcellularLocation>
</comment>
<feature type="transmembrane region" description="Helical" evidence="16">
    <location>
        <begin position="354"/>
        <end position="379"/>
    </location>
</feature>
<dbReference type="Pfam" id="PF00361">
    <property type="entry name" value="Proton_antipo_M"/>
    <property type="match status" value="1"/>
</dbReference>
<dbReference type="Pfam" id="PF00662">
    <property type="entry name" value="Proton_antipo_N"/>
    <property type="match status" value="1"/>
</dbReference>
<evidence type="ECO:0000256" key="14">
    <source>
        <dbReference type="ARBA" id="ARBA00023136"/>
    </source>
</evidence>
<keyword evidence="10 16" id="KW-1133">Transmembrane helix</keyword>
<feature type="transmembrane region" description="Helical" evidence="16">
    <location>
        <begin position="133"/>
        <end position="153"/>
    </location>
</feature>
<feature type="transmembrane region" description="Helical" evidence="16">
    <location>
        <begin position="165"/>
        <end position="183"/>
    </location>
</feature>
<feature type="transmembrane region" description="Helical" evidence="16">
    <location>
        <begin position="235"/>
        <end position="255"/>
    </location>
</feature>
<feature type="transmembrane region" description="Helical" evidence="16">
    <location>
        <begin position="480"/>
        <end position="497"/>
    </location>
</feature>
<feature type="domain" description="NADH:quinone oxidoreductase/Mrp antiporter transmembrane" evidence="17">
    <location>
        <begin position="127"/>
        <end position="410"/>
    </location>
</feature>
<evidence type="ECO:0000256" key="9">
    <source>
        <dbReference type="ARBA" id="ARBA00022982"/>
    </source>
</evidence>
<feature type="transmembrane region" description="Helical" evidence="16">
    <location>
        <begin position="195"/>
        <end position="214"/>
    </location>
</feature>
<feature type="transmembrane region" description="Helical" evidence="16">
    <location>
        <begin position="577"/>
        <end position="596"/>
    </location>
</feature>
<dbReference type="GO" id="GO:0008137">
    <property type="term" value="F:NADH dehydrogenase (ubiquinone) activity"/>
    <property type="evidence" value="ECO:0007669"/>
    <property type="project" value="UniProtKB-EC"/>
</dbReference>
<dbReference type="EMBL" id="AB478564">
    <property type="protein sequence ID" value="BAH86207.1"/>
    <property type="molecule type" value="Genomic_DNA"/>
</dbReference>
<geneLocation type="mitochondrion" evidence="20"/>
<dbReference type="GO" id="GO:0005743">
    <property type="term" value="C:mitochondrial inner membrane"/>
    <property type="evidence" value="ECO:0007669"/>
    <property type="project" value="UniProtKB-SubCell"/>
</dbReference>
<comment type="catalytic activity">
    <reaction evidence="15 16">
        <text>a ubiquinone + NADH + 5 H(+)(in) = a ubiquinol + NAD(+) + 4 H(+)(out)</text>
        <dbReference type="Rhea" id="RHEA:29091"/>
        <dbReference type="Rhea" id="RHEA-COMP:9565"/>
        <dbReference type="Rhea" id="RHEA-COMP:9566"/>
        <dbReference type="ChEBI" id="CHEBI:15378"/>
        <dbReference type="ChEBI" id="CHEBI:16389"/>
        <dbReference type="ChEBI" id="CHEBI:17976"/>
        <dbReference type="ChEBI" id="CHEBI:57540"/>
        <dbReference type="ChEBI" id="CHEBI:57945"/>
        <dbReference type="EC" id="7.1.1.2"/>
    </reaction>
</comment>
<evidence type="ECO:0000259" key="18">
    <source>
        <dbReference type="Pfam" id="PF00662"/>
    </source>
</evidence>
<evidence type="ECO:0000256" key="3">
    <source>
        <dbReference type="ARBA" id="ARBA00021096"/>
    </source>
</evidence>
<evidence type="ECO:0000259" key="19">
    <source>
        <dbReference type="Pfam" id="PF06455"/>
    </source>
</evidence>
<feature type="transmembrane region" description="Helical" evidence="16">
    <location>
        <begin position="6"/>
        <end position="24"/>
    </location>
</feature>
<keyword evidence="9" id="KW-0249">Electron transport</keyword>
<dbReference type="PANTHER" id="PTHR42829">
    <property type="entry name" value="NADH-UBIQUINONE OXIDOREDUCTASE CHAIN 5"/>
    <property type="match status" value="1"/>
</dbReference>
<evidence type="ECO:0000256" key="4">
    <source>
        <dbReference type="ARBA" id="ARBA00022448"/>
    </source>
</evidence>
<evidence type="ECO:0000256" key="6">
    <source>
        <dbReference type="ARBA" id="ARBA00022692"/>
    </source>
</evidence>
<feature type="domain" description="NADH dehydrogenase subunit 5 C-terminal" evidence="19">
    <location>
        <begin position="414"/>
        <end position="593"/>
    </location>
</feature>
<evidence type="ECO:0000256" key="10">
    <source>
        <dbReference type="ARBA" id="ARBA00022989"/>
    </source>
</evidence>
<evidence type="ECO:0000259" key="17">
    <source>
        <dbReference type="Pfam" id="PF00361"/>
    </source>
</evidence>
<evidence type="ECO:0000256" key="16">
    <source>
        <dbReference type="RuleBase" id="RU003404"/>
    </source>
</evidence>
<comment type="similarity">
    <text evidence="16">Belongs to the complex I subunit 5 family.</text>
</comment>
<dbReference type="InterPro" id="IPR001516">
    <property type="entry name" value="Proton_antipo_N"/>
</dbReference>
<evidence type="ECO:0000256" key="15">
    <source>
        <dbReference type="ARBA" id="ARBA00049551"/>
    </source>
</evidence>
<evidence type="ECO:0000256" key="8">
    <source>
        <dbReference type="ARBA" id="ARBA00022967"/>
    </source>
</evidence>
<dbReference type="NCBIfam" id="TIGR01974">
    <property type="entry name" value="NDH_I_L"/>
    <property type="match status" value="1"/>
</dbReference>
<accession>C6L2Z8</accession>
<organism evidence="20">
    <name type="scientific">Branchiostoma lanceolatum</name>
    <name type="common">Common lancelet</name>
    <name type="synonym">Amphioxus lanceolatum</name>
    <dbReference type="NCBI Taxonomy" id="7740"/>
    <lineage>
        <taxon>Eukaryota</taxon>
        <taxon>Metazoa</taxon>
        <taxon>Chordata</taxon>
        <taxon>Cephalochordata</taxon>
        <taxon>Leptocardii</taxon>
        <taxon>Amphioxiformes</taxon>
        <taxon>Branchiostomatidae</taxon>
        <taxon>Branchiostoma</taxon>
    </lineage>
</organism>
<dbReference type="GO" id="GO:0042773">
    <property type="term" value="P:ATP synthesis coupled electron transport"/>
    <property type="evidence" value="ECO:0007669"/>
    <property type="project" value="InterPro"/>
</dbReference>
<keyword evidence="4 16" id="KW-0813">Transport</keyword>
<feature type="transmembrane region" description="Helical" evidence="16">
    <location>
        <begin position="31"/>
        <end position="48"/>
    </location>
</feature>
<comment type="function">
    <text evidence="16">Core subunit of the mitochondrial membrane respiratory chain NADH dehydrogenase (Complex I) which catalyzes electron transfer from NADH through the respiratory chain, using ubiquinone as an electron acceptor. Essential for the catalytic activity and assembly of complex I.</text>
</comment>
<dbReference type="InterPro" id="IPR018393">
    <property type="entry name" value="NADHpl_OxRdtase_5_subgr"/>
</dbReference>
<evidence type="ECO:0000256" key="12">
    <source>
        <dbReference type="ARBA" id="ARBA00023075"/>
    </source>
</evidence>
<dbReference type="PRINTS" id="PR01434">
    <property type="entry name" value="NADHDHGNASE5"/>
</dbReference>
<evidence type="ECO:0000256" key="13">
    <source>
        <dbReference type="ARBA" id="ARBA00023128"/>
    </source>
</evidence>
<feature type="transmembrane region" description="Helical" evidence="16">
    <location>
        <begin position="110"/>
        <end position="127"/>
    </location>
</feature>
<keyword evidence="13 16" id="KW-0496">Mitochondrion</keyword>
<evidence type="ECO:0000256" key="7">
    <source>
        <dbReference type="ARBA" id="ARBA00022792"/>
    </source>
</evidence>
<dbReference type="InterPro" id="IPR010934">
    <property type="entry name" value="NADH_DH_su5_C"/>
</dbReference>
<evidence type="ECO:0000256" key="11">
    <source>
        <dbReference type="ARBA" id="ARBA00023027"/>
    </source>
</evidence>
<dbReference type="Pfam" id="PF06455">
    <property type="entry name" value="NADH5_C"/>
    <property type="match status" value="1"/>
</dbReference>
<dbReference type="InterPro" id="IPR003945">
    <property type="entry name" value="NU5C-like"/>
</dbReference>
<feature type="transmembrane region" description="Helical" evidence="16">
    <location>
        <begin position="317"/>
        <end position="342"/>
    </location>
</feature>
<proteinExistence type="inferred from homology"/>
<reference evidence="20" key="1">
    <citation type="submission" date="2009-01" db="EMBL/GenBank/DDBJ databases">
        <title>Branchiostoma mitochondrial DNA, complete genome.</title>
        <authorList>
            <person name="Takada Y."/>
            <person name="Imai T."/>
        </authorList>
    </citation>
    <scope>NUCLEOTIDE SEQUENCE</scope>
    <source>
        <strain evidence="20">Bl-M01</strain>
    </source>
</reference>
<evidence type="ECO:0000256" key="1">
    <source>
        <dbReference type="ARBA" id="ARBA00004448"/>
    </source>
</evidence>
<feature type="transmembrane region" description="Helical" evidence="16">
    <location>
        <begin position="267"/>
        <end position="286"/>
    </location>
</feature>
<name>C6L2Z8_BRALA</name>
<dbReference type="GO" id="GO:0015990">
    <property type="term" value="P:electron transport coupled proton transport"/>
    <property type="evidence" value="ECO:0007669"/>
    <property type="project" value="TreeGrafter"/>
</dbReference>
<feature type="transmembrane region" description="Helical" evidence="16">
    <location>
        <begin position="293"/>
        <end position="311"/>
    </location>
</feature>
<keyword evidence="5" id="KW-0679">Respiratory chain</keyword>
<sequence>MLELCGVLSLASLLVMVLFLFSNNKHDFSQAVKYAGYMNSFLLLLILMNDESEMLFLKWEWVKLGGYSLTLSFRFDLYTCCFFVVGLYVTWNILMFSFYYMSTDPRIDLFCKYLGLFLVAMLLLVSAESLFQLLIGWEGVGIMSYLLISWWYARSDANTAALQAIFYNRVGDIGLIIMLVWSLVNTYDWTFTSLYANNVVNTFFLLGVVLAAAGKSAQLGLHPWLPAAMEGPTPVSSLLHSSTMVVAGVFLLIRFSPVMLTNPSVQLVVFFLGTMTTLFSAICALAQNDMKKVVAFSTASQLGLMVTAVGAGVPQLAFLHICMHAFFKAMLFSCSGGYIHGLQNEQDVRKMGGFFNAAPITSVCLFIGSAALMGTPFLAGFFSKDPIIEAINLGNSNSWAIGLVLVATSFTAAYSFRLLYLSLGSSSRMLVLQPMNEDYKNLVGPLQRLCYGSIVAGVVFISFLVPLQISTLSLPSSLKLAAVLVTAIGSLVAWDMVKLLHQGEDTGDVAYLSFEAQVGFYSLIVHKLMPKAWFSLGETYQMQVMDRGWTELALPQGIGENYKLLADNVNQTQTGLIKMYIAIMLLVVFVVSGLMVSF</sequence>
<dbReference type="InterPro" id="IPR001750">
    <property type="entry name" value="ND/Mrp_TM"/>
</dbReference>
<feature type="transmembrane region" description="Helical" evidence="16">
    <location>
        <begin position="75"/>
        <end position="98"/>
    </location>
</feature>
<feature type="transmembrane region" description="Helical" evidence="16">
    <location>
        <begin position="449"/>
        <end position="468"/>
    </location>
</feature>
<dbReference type="AlphaFoldDB" id="C6L2Z8"/>
<keyword evidence="12 16" id="KW-0830">Ubiquinone</keyword>
<protein>
    <recommendedName>
        <fullName evidence="3 16">NADH-ubiquinone oxidoreductase chain 5</fullName>
        <ecNumber evidence="2 16">7.1.1.2</ecNumber>
    </recommendedName>
</protein>
<keyword evidence="14 16" id="KW-0472">Membrane</keyword>
<keyword evidence="11 16" id="KW-0520">NAD</keyword>